<gene>
    <name evidence="1" type="ORF">M3M39_00320</name>
</gene>
<reference evidence="1" key="1">
    <citation type="submission" date="2022-05" db="EMBL/GenBank/DDBJ databases">
        <authorList>
            <person name="Oliphant S.A."/>
            <person name="Watson-Haigh N.S."/>
            <person name="Sumby K.M."/>
            <person name="Gardner J.M."/>
            <person name="Jiranek V."/>
        </authorList>
    </citation>
    <scope>NUCLEOTIDE SEQUENCE</scope>
    <source>
        <strain evidence="1">KI11_C11</strain>
    </source>
</reference>
<protein>
    <submittedName>
        <fullName evidence="1">Uncharacterized protein</fullName>
    </submittedName>
</protein>
<keyword evidence="2" id="KW-1185">Reference proteome</keyword>
<name>A0ABY5BS80_9LACO</name>
<dbReference type="EMBL" id="CP097118">
    <property type="protein sequence ID" value="USS87969.1"/>
    <property type="molecule type" value="Genomic_DNA"/>
</dbReference>
<evidence type="ECO:0000313" key="2">
    <source>
        <dbReference type="Proteomes" id="UP001057025"/>
    </source>
</evidence>
<proteinExistence type="predicted"/>
<organism evidence="1 2">
    <name type="scientific">Fructilactobacillus hinvesii</name>
    <dbReference type="NCBI Taxonomy" id="2940300"/>
    <lineage>
        <taxon>Bacteria</taxon>
        <taxon>Bacillati</taxon>
        <taxon>Bacillota</taxon>
        <taxon>Bacilli</taxon>
        <taxon>Lactobacillales</taxon>
        <taxon>Lactobacillaceae</taxon>
        <taxon>Fructilactobacillus</taxon>
    </lineage>
</organism>
<evidence type="ECO:0000313" key="1">
    <source>
        <dbReference type="EMBL" id="USS87969.1"/>
    </source>
</evidence>
<sequence length="60" mass="6731">METEAWLQAEIQRLEAANPTAPLTTQALLAATQQVAQEQALRIEQAEAELDGRIWSPNKW</sequence>
<dbReference type="Proteomes" id="UP001057025">
    <property type="component" value="Chromosome"/>
</dbReference>
<dbReference type="RefSeq" id="WP_252797259.1">
    <property type="nucleotide sequence ID" value="NZ_CP097118.1"/>
</dbReference>
<accession>A0ABY5BS80</accession>